<dbReference type="Gene3D" id="3.40.449.10">
    <property type="entry name" value="Phosphoenolpyruvate Carboxykinase, domain 1"/>
    <property type="match status" value="1"/>
</dbReference>
<dbReference type="InterPro" id="IPR001272">
    <property type="entry name" value="PEP_carboxykinase_ATP"/>
</dbReference>
<protein>
    <submittedName>
        <fullName evidence="1">Phosphoenolpyruvate carboxykinase [ATP]</fullName>
    </submittedName>
</protein>
<dbReference type="SUPFAM" id="SSF68923">
    <property type="entry name" value="PEP carboxykinase N-terminal domain"/>
    <property type="match status" value="1"/>
</dbReference>
<dbReference type="PANTHER" id="PTHR30031:SF28">
    <property type="entry name" value="PHOSPHOENOLPYRUVATE CARBOXYKINASE (ATP)"/>
    <property type="match status" value="1"/>
</dbReference>
<keyword evidence="2" id="KW-1185">Reference proteome</keyword>
<sequence>MENDGGENGEFTFASGGAARRQLNGLSRIQTHAEKPIEVCHDDSVPTVRAQTIDELHSLQKKKSSPTTPARGTPRAFAAVSEEERQKLQMQSISASLASLTRETGPKVVRGDPATKAAESPRVAHVGHHSYAPSLNISDSALKFTHILCNLSPADNLVSTNIFGTELYEQAIKYEKGSFITSTGALATLSGAKTGRAPRDKRVVKDKTTEDELWWGKGSPNIEMDEHTFLVNRERAVDYLNSLDKVLVQVRLWLWFYEVGPQLRFSYKSVTRLLPSMVTLDTRFSLTRNLHLMYRHELLSSYDASPVLHIQA</sequence>
<reference evidence="1 2" key="1">
    <citation type="journal article" date="2019" name="Plant Biotechnol. J.">
        <title>The red bayberry genome and genetic basis of sex determination.</title>
        <authorList>
            <person name="Jia H.M."/>
            <person name="Jia H.J."/>
            <person name="Cai Q.L."/>
            <person name="Wang Y."/>
            <person name="Zhao H.B."/>
            <person name="Yang W.F."/>
            <person name="Wang G.Y."/>
            <person name="Li Y.H."/>
            <person name="Zhan D.L."/>
            <person name="Shen Y.T."/>
            <person name="Niu Q.F."/>
            <person name="Chang L."/>
            <person name="Qiu J."/>
            <person name="Zhao L."/>
            <person name="Xie H.B."/>
            <person name="Fu W.Y."/>
            <person name="Jin J."/>
            <person name="Li X.W."/>
            <person name="Jiao Y."/>
            <person name="Zhou C.C."/>
            <person name="Tu T."/>
            <person name="Chai C.Y."/>
            <person name="Gao J.L."/>
            <person name="Fan L.J."/>
            <person name="van de Weg E."/>
            <person name="Wang J.Y."/>
            <person name="Gao Z.S."/>
        </authorList>
    </citation>
    <scope>NUCLEOTIDE SEQUENCE [LARGE SCALE GENOMIC DNA]</scope>
    <source>
        <tissue evidence="1">Leaves</tissue>
    </source>
</reference>
<dbReference type="Proteomes" id="UP000516437">
    <property type="component" value="Chromosome 8"/>
</dbReference>
<dbReference type="GO" id="GO:0006094">
    <property type="term" value="P:gluconeogenesis"/>
    <property type="evidence" value="ECO:0007669"/>
    <property type="project" value="InterPro"/>
</dbReference>
<dbReference type="EMBL" id="RXIC02000026">
    <property type="protein sequence ID" value="KAB1203842.1"/>
    <property type="molecule type" value="Genomic_DNA"/>
</dbReference>
<organism evidence="1 2">
    <name type="scientific">Morella rubra</name>
    <name type="common">Chinese bayberry</name>
    <dbReference type="NCBI Taxonomy" id="262757"/>
    <lineage>
        <taxon>Eukaryota</taxon>
        <taxon>Viridiplantae</taxon>
        <taxon>Streptophyta</taxon>
        <taxon>Embryophyta</taxon>
        <taxon>Tracheophyta</taxon>
        <taxon>Spermatophyta</taxon>
        <taxon>Magnoliopsida</taxon>
        <taxon>eudicotyledons</taxon>
        <taxon>Gunneridae</taxon>
        <taxon>Pentapetalae</taxon>
        <taxon>rosids</taxon>
        <taxon>fabids</taxon>
        <taxon>Fagales</taxon>
        <taxon>Myricaceae</taxon>
        <taxon>Morella</taxon>
    </lineage>
</organism>
<dbReference type="AlphaFoldDB" id="A0A6A1UU07"/>
<keyword evidence="1" id="KW-0808">Transferase</keyword>
<comment type="caution">
    <text evidence="1">The sequence shown here is derived from an EMBL/GenBank/DDBJ whole genome shotgun (WGS) entry which is preliminary data.</text>
</comment>
<accession>A0A6A1UU07</accession>
<dbReference type="GO" id="GO:0004612">
    <property type="term" value="F:phosphoenolpyruvate carboxykinase (ATP) activity"/>
    <property type="evidence" value="ECO:0007669"/>
    <property type="project" value="InterPro"/>
</dbReference>
<name>A0A6A1UU07_9ROSI</name>
<gene>
    <name evidence="1" type="ORF">CJ030_MR8G027693</name>
</gene>
<evidence type="ECO:0000313" key="1">
    <source>
        <dbReference type="EMBL" id="KAB1203842.1"/>
    </source>
</evidence>
<keyword evidence="1" id="KW-0670">Pyruvate</keyword>
<dbReference type="GO" id="GO:0005829">
    <property type="term" value="C:cytosol"/>
    <property type="evidence" value="ECO:0007669"/>
    <property type="project" value="TreeGrafter"/>
</dbReference>
<dbReference type="InterPro" id="IPR008210">
    <property type="entry name" value="PEP_carboxykinase_N"/>
</dbReference>
<dbReference type="Pfam" id="PF01293">
    <property type="entry name" value="PEPCK_ATP"/>
    <property type="match status" value="1"/>
</dbReference>
<evidence type="ECO:0000313" key="2">
    <source>
        <dbReference type="Proteomes" id="UP000516437"/>
    </source>
</evidence>
<proteinExistence type="predicted"/>
<dbReference type="GO" id="GO:0016301">
    <property type="term" value="F:kinase activity"/>
    <property type="evidence" value="ECO:0007669"/>
    <property type="project" value="UniProtKB-KW"/>
</dbReference>
<keyword evidence="1" id="KW-0418">Kinase</keyword>
<dbReference type="PANTHER" id="PTHR30031">
    <property type="entry name" value="PHOSPHOENOLPYRUVATE CARBOXYKINASE ATP"/>
    <property type="match status" value="1"/>
</dbReference>
<dbReference type="OrthoDB" id="184182at2759"/>
<dbReference type="GO" id="GO:0005524">
    <property type="term" value="F:ATP binding"/>
    <property type="evidence" value="ECO:0007669"/>
    <property type="project" value="InterPro"/>
</dbReference>